<gene>
    <name evidence="4" type="ORF">BP6252_07464</name>
</gene>
<dbReference type="AlphaFoldDB" id="A0A3D8RHN9"/>
<evidence type="ECO:0000313" key="5">
    <source>
        <dbReference type="Proteomes" id="UP000256645"/>
    </source>
</evidence>
<dbReference type="STRING" id="1849047.A0A3D8RHN9"/>
<feature type="compositionally biased region" description="Acidic residues" evidence="3">
    <location>
        <begin position="342"/>
        <end position="354"/>
    </location>
</feature>
<dbReference type="SUPFAM" id="SSF57701">
    <property type="entry name" value="Zn2/Cys6 DNA-binding domain"/>
    <property type="match status" value="1"/>
</dbReference>
<evidence type="ECO:0000256" key="1">
    <source>
        <dbReference type="ARBA" id="ARBA00004123"/>
    </source>
</evidence>
<organism evidence="4 5">
    <name type="scientific">Coleophoma cylindrospora</name>
    <dbReference type="NCBI Taxonomy" id="1849047"/>
    <lineage>
        <taxon>Eukaryota</taxon>
        <taxon>Fungi</taxon>
        <taxon>Dikarya</taxon>
        <taxon>Ascomycota</taxon>
        <taxon>Pezizomycotina</taxon>
        <taxon>Leotiomycetes</taxon>
        <taxon>Helotiales</taxon>
        <taxon>Dermateaceae</taxon>
        <taxon>Coleophoma</taxon>
    </lineage>
</organism>
<dbReference type="GO" id="GO:0000981">
    <property type="term" value="F:DNA-binding transcription factor activity, RNA polymerase II-specific"/>
    <property type="evidence" value="ECO:0007669"/>
    <property type="project" value="InterPro"/>
</dbReference>
<dbReference type="CDD" id="cd00067">
    <property type="entry name" value="GAL4"/>
    <property type="match status" value="1"/>
</dbReference>
<evidence type="ECO:0008006" key="6">
    <source>
        <dbReference type="Google" id="ProtNLM"/>
    </source>
</evidence>
<keyword evidence="5" id="KW-1185">Reference proteome</keyword>
<comment type="subcellular location">
    <subcellularLocation>
        <location evidence="1">Nucleus</location>
    </subcellularLocation>
</comment>
<accession>A0A3D8RHN9</accession>
<dbReference type="OrthoDB" id="288726at2759"/>
<dbReference type="InterPro" id="IPR036864">
    <property type="entry name" value="Zn2-C6_fun-type_DNA-bd_sf"/>
</dbReference>
<dbReference type="PANTHER" id="PTHR37534:SF7">
    <property type="entry name" value="TRANSCRIPTIONAL ACTIVATOR PROTEIN UGA3"/>
    <property type="match status" value="1"/>
</dbReference>
<proteinExistence type="predicted"/>
<dbReference type="Pfam" id="PF11951">
    <property type="entry name" value="Fungal_trans_2"/>
    <property type="match status" value="1"/>
</dbReference>
<keyword evidence="2" id="KW-0539">Nucleus</keyword>
<dbReference type="GO" id="GO:0045944">
    <property type="term" value="P:positive regulation of transcription by RNA polymerase II"/>
    <property type="evidence" value="ECO:0007669"/>
    <property type="project" value="TreeGrafter"/>
</dbReference>
<evidence type="ECO:0000313" key="4">
    <source>
        <dbReference type="EMBL" id="RDW73557.1"/>
    </source>
</evidence>
<dbReference type="InterPro" id="IPR021858">
    <property type="entry name" value="Fun_TF"/>
</dbReference>
<dbReference type="InterPro" id="IPR001138">
    <property type="entry name" value="Zn2Cys6_DnaBD"/>
</dbReference>
<evidence type="ECO:0000256" key="2">
    <source>
        <dbReference type="ARBA" id="ARBA00023242"/>
    </source>
</evidence>
<evidence type="ECO:0000256" key="3">
    <source>
        <dbReference type="SAM" id="MobiDB-lite"/>
    </source>
</evidence>
<dbReference type="PANTHER" id="PTHR37534">
    <property type="entry name" value="TRANSCRIPTIONAL ACTIVATOR PROTEIN UGA3"/>
    <property type="match status" value="1"/>
</dbReference>
<dbReference type="GO" id="GO:0000976">
    <property type="term" value="F:transcription cis-regulatory region binding"/>
    <property type="evidence" value="ECO:0007669"/>
    <property type="project" value="TreeGrafter"/>
</dbReference>
<name>A0A3D8RHN9_9HELO</name>
<dbReference type="GO" id="GO:0008270">
    <property type="term" value="F:zinc ion binding"/>
    <property type="evidence" value="ECO:0007669"/>
    <property type="project" value="InterPro"/>
</dbReference>
<feature type="region of interest" description="Disordered" evidence="3">
    <location>
        <begin position="340"/>
        <end position="373"/>
    </location>
</feature>
<sequence>MDAAGVDSFALLAPTNNDGFAFCMRPLLAGTLADFVVAWNRRKKCDNTYPICGHCRRLNLVCKREEPRVLVPEYGEDEHGQSMVPSTAITAASTTRTSAKRPLPPKDFVFVSLTPNVKSLDADYYSPDGSDDKRTMLRYYTQVLADILTTTETNNSFLSVFLPMAMDSVSLQKALMAWSSAHISSYLKSYMVRALEHRSQALQSGAGALARCSHRSSQADLEVMLATGLVLCAMDIVLGDTESWFQHLAGARDIILFARTFNSNGVALRGPQCFRGSRDGQWLLRNFAYHDIIGSLTTLEPPLIQGSYWLVGDSSIVDSYWGIGTEVLVMLSEVCALNPSEVTEEDEEEDEEELSQQQQETEQPTHDAPLPSTSASSFWKDSVRLEAKLQRWQCTNFSDLSLVKLVQAQRSTALIMLHRKQRIYCYNNPAQSRRLPVITAKIAAAVQTSIYHIRRLHLDSRAAGGLLCPLFIAGGDAMESADFEFLRGSLQKMFDRRGFGNIARAIDVLDELWRLRLNGFHGPAGRPVDWIDVLERRGWRLMLS</sequence>
<reference evidence="4 5" key="1">
    <citation type="journal article" date="2018" name="IMA Fungus">
        <title>IMA Genome-F 9: Draft genome sequence of Annulohypoxylon stygium, Aspergillus mulundensis, Berkeleyomyces basicola (syn. Thielaviopsis basicola), Ceratocystis smalleyi, two Cercospora beticola strains, Coleophoma cylindrospora, Fusarium fracticaudum, Phialophora cf. hyalina, and Morchella septimelata.</title>
        <authorList>
            <person name="Wingfield B.D."/>
            <person name="Bills G.F."/>
            <person name="Dong Y."/>
            <person name="Huang W."/>
            <person name="Nel W.J."/>
            <person name="Swalarsk-Parry B.S."/>
            <person name="Vaghefi N."/>
            <person name="Wilken P.M."/>
            <person name="An Z."/>
            <person name="de Beer Z.W."/>
            <person name="De Vos L."/>
            <person name="Chen L."/>
            <person name="Duong T.A."/>
            <person name="Gao Y."/>
            <person name="Hammerbacher A."/>
            <person name="Kikkert J.R."/>
            <person name="Li Y."/>
            <person name="Li H."/>
            <person name="Li K."/>
            <person name="Li Q."/>
            <person name="Liu X."/>
            <person name="Ma X."/>
            <person name="Naidoo K."/>
            <person name="Pethybridge S.J."/>
            <person name="Sun J."/>
            <person name="Steenkamp E.T."/>
            <person name="van der Nest M.A."/>
            <person name="van Wyk S."/>
            <person name="Wingfield M.J."/>
            <person name="Xiong C."/>
            <person name="Yue Q."/>
            <person name="Zhang X."/>
        </authorList>
    </citation>
    <scope>NUCLEOTIDE SEQUENCE [LARGE SCALE GENOMIC DNA]</scope>
    <source>
        <strain evidence="4 5">BP6252</strain>
    </source>
</reference>
<comment type="caution">
    <text evidence="4">The sequence shown here is derived from an EMBL/GenBank/DDBJ whole genome shotgun (WGS) entry which is preliminary data.</text>
</comment>
<dbReference type="EMBL" id="PDLM01000007">
    <property type="protein sequence ID" value="RDW73557.1"/>
    <property type="molecule type" value="Genomic_DNA"/>
</dbReference>
<dbReference type="GO" id="GO:0005634">
    <property type="term" value="C:nucleus"/>
    <property type="evidence" value="ECO:0007669"/>
    <property type="project" value="UniProtKB-SubCell"/>
</dbReference>
<dbReference type="Proteomes" id="UP000256645">
    <property type="component" value="Unassembled WGS sequence"/>
</dbReference>
<protein>
    <recommendedName>
        <fullName evidence="6">Zn(2)-C6 fungal-type domain-containing protein</fullName>
    </recommendedName>
</protein>